<organism evidence="1">
    <name type="scientific">Tanacetum cinerariifolium</name>
    <name type="common">Dalmatian daisy</name>
    <name type="synonym">Chrysanthemum cinerariifolium</name>
    <dbReference type="NCBI Taxonomy" id="118510"/>
    <lineage>
        <taxon>Eukaryota</taxon>
        <taxon>Viridiplantae</taxon>
        <taxon>Streptophyta</taxon>
        <taxon>Embryophyta</taxon>
        <taxon>Tracheophyta</taxon>
        <taxon>Spermatophyta</taxon>
        <taxon>Magnoliopsida</taxon>
        <taxon>eudicotyledons</taxon>
        <taxon>Gunneridae</taxon>
        <taxon>Pentapetalae</taxon>
        <taxon>asterids</taxon>
        <taxon>campanulids</taxon>
        <taxon>Asterales</taxon>
        <taxon>Asteraceae</taxon>
        <taxon>Asteroideae</taxon>
        <taxon>Anthemideae</taxon>
        <taxon>Anthemidinae</taxon>
        <taxon>Tanacetum</taxon>
    </lineage>
</organism>
<dbReference type="SUPFAM" id="SSF56672">
    <property type="entry name" value="DNA/RNA polymerases"/>
    <property type="match status" value="1"/>
</dbReference>
<name>A0A6L2MLS4_TANCI</name>
<reference evidence="1" key="1">
    <citation type="journal article" date="2019" name="Sci. Rep.">
        <title>Draft genome of Tanacetum cinerariifolium, the natural source of mosquito coil.</title>
        <authorList>
            <person name="Yamashiro T."/>
            <person name="Shiraishi A."/>
            <person name="Satake H."/>
            <person name="Nakayama K."/>
        </authorList>
    </citation>
    <scope>NUCLEOTIDE SEQUENCE</scope>
</reference>
<dbReference type="EMBL" id="BKCJ010006978">
    <property type="protein sequence ID" value="GEU74923.1"/>
    <property type="molecule type" value="Genomic_DNA"/>
</dbReference>
<evidence type="ECO:0000313" key="1">
    <source>
        <dbReference type="EMBL" id="GEU74923.1"/>
    </source>
</evidence>
<dbReference type="PANTHER" id="PTHR33067">
    <property type="entry name" value="RNA-DIRECTED DNA POLYMERASE-RELATED"/>
    <property type="match status" value="1"/>
</dbReference>
<proteinExistence type="predicted"/>
<comment type="caution">
    <text evidence="1">The sequence shown here is derived from an EMBL/GenBank/DDBJ whole genome shotgun (WGS) entry which is preliminary data.</text>
</comment>
<evidence type="ECO:0008006" key="2">
    <source>
        <dbReference type="Google" id="ProtNLM"/>
    </source>
</evidence>
<gene>
    <name evidence="1" type="ORF">Tci_046901</name>
</gene>
<dbReference type="AlphaFoldDB" id="A0A6L2MLS4"/>
<dbReference type="InterPro" id="IPR043502">
    <property type="entry name" value="DNA/RNA_pol_sf"/>
</dbReference>
<accession>A0A6L2MLS4</accession>
<protein>
    <recommendedName>
        <fullName evidence="2">Reverse transcriptase domain-containing protein</fullName>
    </recommendedName>
</protein>
<sequence>MLVEVGKFTFSANFVILEIKEDNKVPFILGRPFLHTADVVIIDVIDEIIEEYFDVLLDKESKSDTKEPPFEKISFNADYKIKTSLEEPPTDLKLKPLPDNMKYVFLEEPSFLPVIISSQLSEENKNKLISHCKDAHLVLNWEKCHFMVKEGIVLGHKISEACLDVDKAKINVISKLPPPLILKTIMHTDHSALRHLFKKKMLNHALSIGYCPYKNLTSKLKIKGTKNVAANHLSRIENDETSDASEVDYNFPREALMEINTRDEPWFTKFANYFIRPETQTILDQCHHEPTGGRYGPNTTTKKVLDLGFYWLTIIKEAQLKFAFAKHVKRHEIFQNVIRCP</sequence>
<dbReference type="Gene3D" id="3.30.70.270">
    <property type="match status" value="1"/>
</dbReference>
<dbReference type="InterPro" id="IPR043128">
    <property type="entry name" value="Rev_trsase/Diguanyl_cyclase"/>
</dbReference>